<evidence type="ECO:0000313" key="1">
    <source>
        <dbReference type="EMBL" id="KMT07925.1"/>
    </source>
</evidence>
<dbReference type="EMBL" id="KQ090130">
    <property type="protein sequence ID" value="KMT07925.1"/>
    <property type="molecule type" value="Genomic_DNA"/>
</dbReference>
<dbReference type="Proteomes" id="UP000035740">
    <property type="component" value="Chromosome 6"/>
</dbReference>
<dbReference type="Gramene" id="KMT07925">
    <property type="protein sequence ID" value="KMT07925"/>
    <property type="gene ID" value="BVRB_6g145280"/>
</dbReference>
<proteinExistence type="predicted"/>
<organism evidence="1 2">
    <name type="scientific">Beta vulgaris subsp. vulgaris</name>
    <name type="common">Beet</name>
    <dbReference type="NCBI Taxonomy" id="3555"/>
    <lineage>
        <taxon>Eukaryota</taxon>
        <taxon>Viridiplantae</taxon>
        <taxon>Streptophyta</taxon>
        <taxon>Embryophyta</taxon>
        <taxon>Tracheophyta</taxon>
        <taxon>Spermatophyta</taxon>
        <taxon>Magnoliopsida</taxon>
        <taxon>eudicotyledons</taxon>
        <taxon>Gunneridae</taxon>
        <taxon>Pentapetalae</taxon>
        <taxon>Caryophyllales</taxon>
        <taxon>Chenopodiaceae</taxon>
        <taxon>Betoideae</taxon>
        <taxon>Beta</taxon>
    </lineage>
</organism>
<protein>
    <submittedName>
        <fullName evidence="1">Uncharacterized protein</fullName>
    </submittedName>
</protein>
<dbReference type="AlphaFoldDB" id="A0A0J8C2D6"/>
<reference evidence="1 2" key="1">
    <citation type="journal article" date="2014" name="Nature">
        <title>The genome of the recently domesticated crop plant sugar beet (Beta vulgaris).</title>
        <authorList>
            <person name="Dohm J.C."/>
            <person name="Minoche A.E."/>
            <person name="Holtgrawe D."/>
            <person name="Capella-Gutierrez S."/>
            <person name="Zakrzewski F."/>
            <person name="Tafer H."/>
            <person name="Rupp O."/>
            <person name="Sorensen T.R."/>
            <person name="Stracke R."/>
            <person name="Reinhardt R."/>
            <person name="Goesmann A."/>
            <person name="Kraft T."/>
            <person name="Schulz B."/>
            <person name="Stadler P.F."/>
            <person name="Schmidt T."/>
            <person name="Gabaldon T."/>
            <person name="Lehrach H."/>
            <person name="Weisshaar B."/>
            <person name="Himmelbauer H."/>
        </authorList>
    </citation>
    <scope>NUCLEOTIDE SEQUENCE [LARGE SCALE GENOMIC DNA]</scope>
    <source>
        <tissue evidence="1">Taproot</tissue>
    </source>
</reference>
<gene>
    <name evidence="1" type="ORF">BVRB_6g145280</name>
</gene>
<sequence length="33" mass="3680">MMTYPVAEMQLLCCHISSSRNVAALLSYDLCCL</sequence>
<name>A0A0J8C2D6_BETVV</name>
<accession>A0A0J8C2D6</accession>
<keyword evidence="2" id="KW-1185">Reference proteome</keyword>
<evidence type="ECO:0000313" key="2">
    <source>
        <dbReference type="Proteomes" id="UP000035740"/>
    </source>
</evidence>